<evidence type="ECO:0000256" key="10">
    <source>
        <dbReference type="ARBA" id="ARBA00022884"/>
    </source>
</evidence>
<dbReference type="AlphaFoldDB" id="A0A2X3KYR5"/>
<keyword evidence="6" id="KW-0547">Nucleotide-binding</keyword>
<evidence type="ECO:0000256" key="7">
    <source>
        <dbReference type="ARBA" id="ARBA00022800"/>
    </source>
</evidence>
<dbReference type="InterPro" id="IPR050124">
    <property type="entry name" value="tRNA_CCA-adding_enzyme"/>
</dbReference>
<dbReference type="Proteomes" id="UP000249818">
    <property type="component" value="Chromosome BARAN1"/>
</dbReference>
<evidence type="ECO:0000256" key="3">
    <source>
        <dbReference type="ARBA" id="ARBA00022694"/>
    </source>
</evidence>
<keyword evidence="3" id="KW-0819">tRNA processing</keyword>
<evidence type="ECO:0000313" key="17">
    <source>
        <dbReference type="Proteomes" id="UP000249818"/>
    </source>
</evidence>
<keyword evidence="2 11" id="KW-0808">Transferase</keyword>
<dbReference type="Pfam" id="PF13735">
    <property type="entry name" value="tRNA_NucTran2_2"/>
    <property type="match status" value="1"/>
</dbReference>
<keyword evidence="9" id="KW-0460">Magnesium</keyword>
<protein>
    <submittedName>
        <fullName evidence="16">Polynucleotide adenylyltransferase/metal dependent phosphohydrolase</fullName>
    </submittedName>
</protein>
<keyword evidence="16" id="KW-0378">Hydrolase</keyword>
<evidence type="ECO:0000256" key="1">
    <source>
        <dbReference type="ARBA" id="ARBA00001946"/>
    </source>
</evidence>
<evidence type="ECO:0000259" key="14">
    <source>
        <dbReference type="Pfam" id="PF12627"/>
    </source>
</evidence>
<feature type="domain" description="tRNA nucleotidyltransferase/poly(A) polymerase RNA and SrmB- binding" evidence="14">
    <location>
        <begin position="185"/>
        <end position="246"/>
    </location>
</feature>
<gene>
    <name evidence="16" type="ORF">BARAN1_0642</name>
</gene>
<evidence type="ECO:0000256" key="9">
    <source>
        <dbReference type="ARBA" id="ARBA00022842"/>
    </source>
</evidence>
<dbReference type="GO" id="GO:0003723">
    <property type="term" value="F:RNA binding"/>
    <property type="evidence" value="ECO:0007669"/>
    <property type="project" value="UniProtKB-KW"/>
</dbReference>
<dbReference type="CDD" id="cd05398">
    <property type="entry name" value="NT_ClassII-CCAase"/>
    <property type="match status" value="1"/>
</dbReference>
<dbReference type="PANTHER" id="PTHR47545">
    <property type="entry name" value="MULTIFUNCTIONAL CCA PROTEIN"/>
    <property type="match status" value="1"/>
</dbReference>
<dbReference type="PANTHER" id="PTHR47545:SF1">
    <property type="entry name" value="MULTIFUNCTIONAL CCA PROTEIN"/>
    <property type="match status" value="1"/>
</dbReference>
<accession>A0A2X3KYR5</accession>
<keyword evidence="7" id="KW-0692">RNA repair</keyword>
<evidence type="ECO:0000259" key="13">
    <source>
        <dbReference type="Pfam" id="PF01966"/>
    </source>
</evidence>
<dbReference type="GO" id="GO:0016779">
    <property type="term" value="F:nucleotidyltransferase activity"/>
    <property type="evidence" value="ECO:0007669"/>
    <property type="project" value="UniProtKB-KW"/>
</dbReference>
<dbReference type="GO" id="GO:0016787">
    <property type="term" value="F:hydrolase activity"/>
    <property type="evidence" value="ECO:0007669"/>
    <property type="project" value="UniProtKB-KW"/>
</dbReference>
<dbReference type="InterPro" id="IPR006674">
    <property type="entry name" value="HD_domain"/>
</dbReference>
<dbReference type="OrthoDB" id="9805698at2"/>
<keyword evidence="17" id="KW-1185">Reference proteome</keyword>
<dbReference type="GO" id="GO:0005524">
    <property type="term" value="F:ATP binding"/>
    <property type="evidence" value="ECO:0007669"/>
    <property type="project" value="UniProtKB-KW"/>
</dbReference>
<feature type="domain" description="HD" evidence="13">
    <location>
        <begin position="262"/>
        <end position="345"/>
    </location>
</feature>
<dbReference type="Gene3D" id="3.30.460.10">
    <property type="entry name" value="Beta Polymerase, domain 2"/>
    <property type="match status" value="1"/>
</dbReference>
<evidence type="ECO:0000256" key="11">
    <source>
        <dbReference type="RuleBase" id="RU003953"/>
    </source>
</evidence>
<evidence type="ECO:0000256" key="4">
    <source>
        <dbReference type="ARBA" id="ARBA00022695"/>
    </source>
</evidence>
<dbReference type="InterPro" id="IPR032810">
    <property type="entry name" value="CCA-adding_enz_C"/>
</dbReference>
<dbReference type="InterPro" id="IPR043519">
    <property type="entry name" value="NT_sf"/>
</dbReference>
<dbReference type="EMBL" id="LS483254">
    <property type="protein sequence ID" value="SQD92666.1"/>
    <property type="molecule type" value="Genomic_DNA"/>
</dbReference>
<name>A0A2X3KYR5_9BACT</name>
<feature type="domain" description="CCA-adding enzyme C-terminal" evidence="15">
    <location>
        <begin position="423"/>
        <end position="465"/>
    </location>
</feature>
<evidence type="ECO:0000313" key="16">
    <source>
        <dbReference type="EMBL" id="SQD92666.1"/>
    </source>
</evidence>
<keyword evidence="4 16" id="KW-0548">Nucleotidyltransferase</keyword>
<organism evidence="16 17">
    <name type="scientific">Candidatus Bipolaricaulis anaerobius</name>
    <dbReference type="NCBI Taxonomy" id="2026885"/>
    <lineage>
        <taxon>Bacteria</taxon>
        <taxon>Candidatus Bipolaricaulota</taxon>
        <taxon>Candidatus Bipolaricaulia</taxon>
        <taxon>Candidatus Bipolaricaulales</taxon>
        <taxon>Candidatus Bipolaricaulaceae</taxon>
        <taxon>Candidatus Bipolaricaulis</taxon>
    </lineage>
</organism>
<dbReference type="Gene3D" id="1.10.3090.10">
    <property type="entry name" value="cca-adding enzyme, domain 2"/>
    <property type="match status" value="2"/>
</dbReference>
<keyword evidence="5" id="KW-0479">Metal-binding</keyword>
<dbReference type="GO" id="GO:0042245">
    <property type="term" value="P:RNA repair"/>
    <property type="evidence" value="ECO:0007669"/>
    <property type="project" value="UniProtKB-KW"/>
</dbReference>
<dbReference type="InterPro" id="IPR003607">
    <property type="entry name" value="HD/PDEase_dom"/>
</dbReference>
<keyword evidence="8" id="KW-0067">ATP-binding</keyword>
<dbReference type="RefSeq" id="WP_122030855.1">
    <property type="nucleotide sequence ID" value="NZ_LS483254.1"/>
</dbReference>
<dbReference type="Pfam" id="PF01966">
    <property type="entry name" value="HD"/>
    <property type="match status" value="1"/>
</dbReference>
<dbReference type="GO" id="GO:0008033">
    <property type="term" value="P:tRNA processing"/>
    <property type="evidence" value="ECO:0007669"/>
    <property type="project" value="UniProtKB-KW"/>
</dbReference>
<dbReference type="SUPFAM" id="SSF81301">
    <property type="entry name" value="Nucleotidyltransferase"/>
    <property type="match status" value="1"/>
</dbReference>
<sequence>MRLRMDRLLADHPFAGEILRRLEEAGHTVVLVGGVVRDALLAAQRGEEFVAQDVDIATSASPEEVRKLFADWHVLSVGQSFGVVVLVAPRGGQQYEVATFRTEDGYSDGRRPDRVEWGTLEKDVQRRDFTVNGLVATVEGEVLDWVGGIPDLAAGVVRAIGDPAARFAEDRLRMLRAVRFACQLGFTIEGATAAAIRTHAPRITSVSWERIRDELLRILATPRSGEGILLLDDLGLLEPILPEIAALRGVPQPEAYHPEGDVFTHTVAALRVADGLWDDPRLKLAVLYHDVGKPVALARSGGENMGGHCGIGADIAAQALTRLRLPKRDVEWVVHLVREHMRVARLPEMGLGKQVRLLGVGEDERAPSGDLPRRYPLFADLLRLVVCDAEASAHRARAWHPLLARTVGLLVHLRRVCGIRYARELFTGDDLLAMGLPPGPQLGEILDRVQERILSGEIATRDEALGYAAELVRGQR</sequence>
<dbReference type="SUPFAM" id="SSF81891">
    <property type="entry name" value="Poly A polymerase C-terminal region-like"/>
    <property type="match status" value="1"/>
</dbReference>
<evidence type="ECO:0000259" key="12">
    <source>
        <dbReference type="Pfam" id="PF01743"/>
    </source>
</evidence>
<comment type="similarity">
    <text evidence="11">Belongs to the tRNA nucleotidyltransferase/poly(A) polymerase family.</text>
</comment>
<keyword evidence="10 11" id="KW-0694">RNA-binding</keyword>
<dbReference type="GO" id="GO:0046872">
    <property type="term" value="F:metal ion binding"/>
    <property type="evidence" value="ECO:0007669"/>
    <property type="project" value="UniProtKB-KW"/>
</dbReference>
<reference evidence="17" key="1">
    <citation type="submission" date="2018-05" db="EMBL/GenBank/DDBJ databases">
        <authorList>
            <person name="Hao L."/>
        </authorList>
    </citation>
    <scope>NUCLEOTIDE SEQUENCE [LARGE SCALE GENOMIC DNA]</scope>
</reference>
<dbReference type="KEGG" id="bana:BARAN1_0642"/>
<dbReference type="Pfam" id="PF12627">
    <property type="entry name" value="PolyA_pol_RNAbd"/>
    <property type="match status" value="1"/>
</dbReference>
<evidence type="ECO:0000256" key="8">
    <source>
        <dbReference type="ARBA" id="ARBA00022840"/>
    </source>
</evidence>
<evidence type="ECO:0000256" key="5">
    <source>
        <dbReference type="ARBA" id="ARBA00022723"/>
    </source>
</evidence>
<evidence type="ECO:0000256" key="2">
    <source>
        <dbReference type="ARBA" id="ARBA00022679"/>
    </source>
</evidence>
<evidence type="ECO:0000259" key="15">
    <source>
        <dbReference type="Pfam" id="PF13735"/>
    </source>
</evidence>
<feature type="domain" description="Poly A polymerase head" evidence="12">
    <location>
        <begin position="31"/>
        <end position="158"/>
    </location>
</feature>
<comment type="cofactor">
    <cofactor evidence="1">
        <name>Mg(2+)</name>
        <dbReference type="ChEBI" id="CHEBI:18420"/>
    </cofactor>
</comment>
<dbReference type="InterPro" id="IPR032828">
    <property type="entry name" value="PolyA_RNA-bd"/>
</dbReference>
<proteinExistence type="inferred from homology"/>
<dbReference type="InterPro" id="IPR002646">
    <property type="entry name" value="PolA_pol_head_dom"/>
</dbReference>
<dbReference type="CDD" id="cd00077">
    <property type="entry name" value="HDc"/>
    <property type="match status" value="1"/>
</dbReference>
<evidence type="ECO:0000256" key="6">
    <source>
        <dbReference type="ARBA" id="ARBA00022741"/>
    </source>
</evidence>
<dbReference type="Pfam" id="PF01743">
    <property type="entry name" value="PolyA_pol"/>
    <property type="match status" value="1"/>
</dbReference>